<keyword evidence="1" id="KW-0812">Transmembrane</keyword>
<keyword evidence="4" id="KW-1185">Reference proteome</keyword>
<dbReference type="PANTHER" id="PTHR43336">
    <property type="entry name" value="OXYGEN SENSOR HISTIDINE KINASE RESPONSE REGULATOR DEVS/DOSS"/>
    <property type="match status" value="1"/>
</dbReference>
<comment type="caution">
    <text evidence="3">The sequence shown here is derived from an EMBL/GenBank/DDBJ whole genome shotgun (WGS) entry which is preliminary data.</text>
</comment>
<keyword evidence="1" id="KW-0472">Membrane</keyword>
<protein>
    <recommendedName>
        <fullName evidence="2">Guanylate cyclase domain-containing protein</fullName>
    </recommendedName>
</protein>
<evidence type="ECO:0000313" key="3">
    <source>
        <dbReference type="EMBL" id="GMH88898.1"/>
    </source>
</evidence>
<name>A0A9W7BLN2_9STRA</name>
<dbReference type="PROSITE" id="PS50125">
    <property type="entry name" value="GUANYLATE_CYCLASE_2"/>
    <property type="match status" value="1"/>
</dbReference>
<dbReference type="AlphaFoldDB" id="A0A9W7BLN2"/>
<evidence type="ECO:0000259" key="2">
    <source>
        <dbReference type="PROSITE" id="PS50125"/>
    </source>
</evidence>
<feature type="transmembrane region" description="Helical" evidence="1">
    <location>
        <begin position="84"/>
        <end position="107"/>
    </location>
</feature>
<dbReference type="PANTHER" id="PTHR43336:SF3">
    <property type="entry name" value="GUANYLATE CYCLASE DOMAIN-CONTAINING PROTEIN"/>
    <property type="match status" value="1"/>
</dbReference>
<dbReference type="Proteomes" id="UP001165160">
    <property type="component" value="Unassembled WGS sequence"/>
</dbReference>
<reference evidence="4" key="1">
    <citation type="journal article" date="2023" name="Commun. Biol.">
        <title>Genome analysis of Parmales, the sister group of diatoms, reveals the evolutionary specialization of diatoms from phago-mixotrophs to photoautotrophs.</title>
        <authorList>
            <person name="Ban H."/>
            <person name="Sato S."/>
            <person name="Yoshikawa S."/>
            <person name="Yamada K."/>
            <person name="Nakamura Y."/>
            <person name="Ichinomiya M."/>
            <person name="Sato N."/>
            <person name="Blanc-Mathieu R."/>
            <person name="Endo H."/>
            <person name="Kuwata A."/>
            <person name="Ogata H."/>
        </authorList>
    </citation>
    <scope>NUCLEOTIDE SEQUENCE [LARGE SCALE GENOMIC DNA]</scope>
    <source>
        <strain evidence="4">NIES 3699</strain>
    </source>
</reference>
<dbReference type="InterPro" id="IPR001054">
    <property type="entry name" value="A/G_cyclase"/>
</dbReference>
<organism evidence="3 4">
    <name type="scientific">Triparma verrucosa</name>
    <dbReference type="NCBI Taxonomy" id="1606542"/>
    <lineage>
        <taxon>Eukaryota</taxon>
        <taxon>Sar</taxon>
        <taxon>Stramenopiles</taxon>
        <taxon>Ochrophyta</taxon>
        <taxon>Bolidophyceae</taxon>
        <taxon>Parmales</taxon>
        <taxon>Triparmaceae</taxon>
        <taxon>Triparma</taxon>
    </lineage>
</organism>
<evidence type="ECO:0000256" key="1">
    <source>
        <dbReference type="SAM" id="Phobius"/>
    </source>
</evidence>
<proteinExistence type="predicted"/>
<dbReference type="Gene3D" id="3.30.70.1230">
    <property type="entry name" value="Nucleotide cyclase"/>
    <property type="match status" value="1"/>
</dbReference>
<dbReference type="EMBL" id="BRXX01000087">
    <property type="protein sequence ID" value="GMH88898.1"/>
    <property type="molecule type" value="Genomic_DNA"/>
</dbReference>
<sequence>MSYSLPYVREYYVRAVGGGEGIITYPVGYPDVGAVVGDVYDFGRFFESETQLNYLGRLNTYNIKVSTPLGHYTTSYSTSISTSLLHTSILSITLLSILSLLTFYFFFRPLLEYVVIPLEEVKSLTFQLDKWPETSETKDYKGLETRILIESLETFKELLAVALGRGGLKIYKDWGDGGGGGGREEVDVVFVFTDIREFTRSTEVLEDNVFRWLNWIAGSIHSGIRLGGGVVVRNVGDAFFAVWEKDGKGDEGGKVLAGVVWGLRGVVGGGEEGTEWLEEETKRRLKEEDLMDVKLGFGLTTGKAVLGGMGSDEKIDVNYVGVGGEAAEVLESRTKLYGVYVLMDEGFWEGLEETLKNGCRYVGDHDGRVYAFDLDLTKATAAEGGRSQKKWTENIFATDTGLIAVRRKFDKEFFRRWRDVERAWEEEEFKKCMDMVVSFKDDYDDGVARVWEGRCGEKIEERERTRGLEVIQEEERRARERKSTETWYGDFMGE</sequence>
<feature type="domain" description="Guanylate cyclase" evidence="2">
    <location>
        <begin position="189"/>
        <end position="331"/>
    </location>
</feature>
<evidence type="ECO:0000313" key="4">
    <source>
        <dbReference type="Proteomes" id="UP001165160"/>
    </source>
</evidence>
<gene>
    <name evidence="3" type="ORF">TrVE_jg4086</name>
</gene>
<accession>A0A9W7BLN2</accession>
<dbReference type="SUPFAM" id="SSF55073">
    <property type="entry name" value="Nucleotide cyclase"/>
    <property type="match status" value="1"/>
</dbReference>
<dbReference type="GO" id="GO:0009190">
    <property type="term" value="P:cyclic nucleotide biosynthetic process"/>
    <property type="evidence" value="ECO:0007669"/>
    <property type="project" value="InterPro"/>
</dbReference>
<dbReference type="GO" id="GO:0035556">
    <property type="term" value="P:intracellular signal transduction"/>
    <property type="evidence" value="ECO:0007669"/>
    <property type="project" value="InterPro"/>
</dbReference>
<dbReference type="InterPro" id="IPR029787">
    <property type="entry name" value="Nucleotide_cyclase"/>
</dbReference>
<keyword evidence="1" id="KW-1133">Transmembrane helix</keyword>